<dbReference type="EMBL" id="WNJL01000030">
    <property type="protein sequence ID" value="NDU42531.1"/>
    <property type="molecule type" value="Genomic_DNA"/>
</dbReference>
<protein>
    <submittedName>
        <fullName evidence="6">Isoprenylcysteine carboxylmethyltransferase family protein</fullName>
    </submittedName>
</protein>
<dbReference type="Gene3D" id="1.20.120.1630">
    <property type="match status" value="1"/>
</dbReference>
<keyword evidence="2 5" id="KW-0812">Transmembrane</keyword>
<dbReference type="InterPro" id="IPR052527">
    <property type="entry name" value="Metal_cation-efflux_comp"/>
</dbReference>
<dbReference type="AlphaFoldDB" id="A0A845U9H8"/>
<proteinExistence type="predicted"/>
<reference evidence="6" key="1">
    <citation type="submission" date="2019-11" db="EMBL/GenBank/DDBJ databases">
        <title>Acidithiobacillus ferrianus sp. nov.: a facultatively anaerobic and extremely acidophilic chemolithoautotroph.</title>
        <authorList>
            <person name="Norris P.R."/>
            <person name="Falagan C."/>
            <person name="Moya-Beltran A."/>
            <person name="Castro M."/>
            <person name="Quatrini R."/>
            <person name="Johnson D.B."/>
        </authorList>
    </citation>
    <scope>NUCLEOTIDE SEQUENCE [LARGE SCALE GENOMIC DNA]</scope>
    <source>
        <strain evidence="6">MG</strain>
    </source>
</reference>
<evidence type="ECO:0000256" key="3">
    <source>
        <dbReference type="ARBA" id="ARBA00022989"/>
    </source>
</evidence>
<dbReference type="PANTHER" id="PTHR43847:SF1">
    <property type="entry name" value="BLL3993 PROTEIN"/>
    <property type="match status" value="1"/>
</dbReference>
<dbReference type="GO" id="GO:0032259">
    <property type="term" value="P:methylation"/>
    <property type="evidence" value="ECO:0007669"/>
    <property type="project" value="UniProtKB-KW"/>
</dbReference>
<comment type="caution">
    <text evidence="6">The sequence shown here is derived from an EMBL/GenBank/DDBJ whole genome shotgun (WGS) entry which is preliminary data.</text>
</comment>
<keyword evidence="4 5" id="KW-0472">Membrane</keyword>
<keyword evidence="6" id="KW-0489">Methyltransferase</keyword>
<feature type="transmembrane region" description="Helical" evidence="5">
    <location>
        <begin position="125"/>
        <end position="158"/>
    </location>
</feature>
<evidence type="ECO:0000256" key="5">
    <source>
        <dbReference type="SAM" id="Phobius"/>
    </source>
</evidence>
<keyword evidence="3 5" id="KW-1133">Transmembrane helix</keyword>
<dbReference type="PANTHER" id="PTHR43847">
    <property type="entry name" value="BLL3993 PROTEIN"/>
    <property type="match status" value="1"/>
</dbReference>
<dbReference type="InterPro" id="IPR007269">
    <property type="entry name" value="ICMT_MeTrfase"/>
</dbReference>
<evidence type="ECO:0000256" key="2">
    <source>
        <dbReference type="ARBA" id="ARBA00022692"/>
    </source>
</evidence>
<sequence>MVVSAVPLLAVLLSSWVLLELSLEYFFRSPMNANKRDGGSSKVFNAVIFSSVGSWVCVVAVEIRHEPHIALYLPRVGCSLLMAGLSLRSYAVMTLRRYFTVDLAIQSGHRLIRHGPYRVVRHPSYTGALLCFSGLALSFGCWATAIMIILPVILVYLWRIAKEEHILTDAFGPAYQEYRYHTYRLIPGIL</sequence>
<dbReference type="GO" id="GO:0016020">
    <property type="term" value="C:membrane"/>
    <property type="evidence" value="ECO:0007669"/>
    <property type="project" value="UniProtKB-SubCell"/>
</dbReference>
<gene>
    <name evidence="6" type="ORF">GL267_07710</name>
</gene>
<evidence type="ECO:0000256" key="1">
    <source>
        <dbReference type="ARBA" id="ARBA00004141"/>
    </source>
</evidence>
<evidence type="ECO:0000313" key="6">
    <source>
        <dbReference type="EMBL" id="NDU42531.1"/>
    </source>
</evidence>
<organism evidence="6">
    <name type="scientific">Acidithiobacillus ferrianus</name>
    <dbReference type="NCBI Taxonomy" id="2678518"/>
    <lineage>
        <taxon>Bacteria</taxon>
        <taxon>Pseudomonadati</taxon>
        <taxon>Pseudomonadota</taxon>
        <taxon>Acidithiobacillia</taxon>
        <taxon>Acidithiobacillales</taxon>
        <taxon>Acidithiobacillaceae</taxon>
        <taxon>Acidithiobacillus</taxon>
    </lineage>
</organism>
<keyword evidence="6" id="KW-0808">Transferase</keyword>
<comment type="subcellular location">
    <subcellularLocation>
        <location evidence="1">Membrane</location>
        <topology evidence="1">Multi-pass membrane protein</topology>
    </subcellularLocation>
</comment>
<dbReference type="GO" id="GO:0004671">
    <property type="term" value="F:protein C-terminal S-isoprenylcysteine carboxyl O-methyltransferase activity"/>
    <property type="evidence" value="ECO:0007669"/>
    <property type="project" value="InterPro"/>
</dbReference>
<name>A0A845U9H8_9PROT</name>
<feature type="transmembrane region" description="Helical" evidence="5">
    <location>
        <begin position="43"/>
        <end position="61"/>
    </location>
</feature>
<dbReference type="Pfam" id="PF04140">
    <property type="entry name" value="ICMT"/>
    <property type="match status" value="1"/>
</dbReference>
<evidence type="ECO:0000256" key="4">
    <source>
        <dbReference type="ARBA" id="ARBA00023136"/>
    </source>
</evidence>
<accession>A0A845U9H8</accession>